<feature type="compositionally biased region" description="Pro residues" evidence="1">
    <location>
        <begin position="241"/>
        <end position="254"/>
    </location>
</feature>
<protein>
    <submittedName>
        <fullName evidence="2">Uncharacterized protein</fullName>
    </submittedName>
</protein>
<reference evidence="2 3" key="1">
    <citation type="journal article" date="2015" name="Fungal Genet. Biol.">
        <title>Evolution of novel wood decay mechanisms in Agaricales revealed by the genome sequences of Fistulina hepatica and Cylindrobasidium torrendii.</title>
        <authorList>
            <person name="Floudas D."/>
            <person name="Held B.W."/>
            <person name="Riley R."/>
            <person name="Nagy L.G."/>
            <person name="Koehler G."/>
            <person name="Ransdell A.S."/>
            <person name="Younus H."/>
            <person name="Chow J."/>
            <person name="Chiniquy J."/>
            <person name="Lipzen A."/>
            <person name="Tritt A."/>
            <person name="Sun H."/>
            <person name="Haridas S."/>
            <person name="LaButti K."/>
            <person name="Ohm R.A."/>
            <person name="Kues U."/>
            <person name="Blanchette R.A."/>
            <person name="Grigoriev I.V."/>
            <person name="Minto R.E."/>
            <person name="Hibbett D.S."/>
        </authorList>
    </citation>
    <scope>NUCLEOTIDE SEQUENCE [LARGE SCALE GENOMIC DNA]</scope>
    <source>
        <strain evidence="2 3">FP15055 ss-10</strain>
    </source>
</reference>
<feature type="region of interest" description="Disordered" evidence="1">
    <location>
        <begin position="86"/>
        <end position="109"/>
    </location>
</feature>
<name>A0A0D7BKN6_9AGAR</name>
<keyword evidence="3" id="KW-1185">Reference proteome</keyword>
<evidence type="ECO:0000256" key="1">
    <source>
        <dbReference type="SAM" id="MobiDB-lite"/>
    </source>
</evidence>
<feature type="compositionally biased region" description="Pro residues" evidence="1">
    <location>
        <begin position="152"/>
        <end position="162"/>
    </location>
</feature>
<evidence type="ECO:0000313" key="2">
    <source>
        <dbReference type="EMBL" id="KIY70770.1"/>
    </source>
</evidence>
<feature type="compositionally biased region" description="Acidic residues" evidence="1">
    <location>
        <begin position="295"/>
        <end position="304"/>
    </location>
</feature>
<organism evidence="2 3">
    <name type="scientific">Cylindrobasidium torrendii FP15055 ss-10</name>
    <dbReference type="NCBI Taxonomy" id="1314674"/>
    <lineage>
        <taxon>Eukaryota</taxon>
        <taxon>Fungi</taxon>
        <taxon>Dikarya</taxon>
        <taxon>Basidiomycota</taxon>
        <taxon>Agaricomycotina</taxon>
        <taxon>Agaricomycetes</taxon>
        <taxon>Agaricomycetidae</taxon>
        <taxon>Agaricales</taxon>
        <taxon>Marasmiineae</taxon>
        <taxon>Physalacriaceae</taxon>
        <taxon>Cylindrobasidium</taxon>
    </lineage>
</organism>
<feature type="region of interest" description="Disordered" evidence="1">
    <location>
        <begin position="221"/>
        <end position="255"/>
    </location>
</feature>
<feature type="region of interest" description="Disordered" evidence="1">
    <location>
        <begin position="121"/>
        <end position="166"/>
    </location>
</feature>
<feature type="compositionally biased region" description="Low complexity" evidence="1">
    <location>
        <begin position="221"/>
        <end position="235"/>
    </location>
</feature>
<sequence>MADPPAQIEDHGRVPFLSFLHHHPPSFAYLYGSALGRPYFLLFRPPLVDFGTVCACADFKTRLKYECAQEDMWDKGKTFKCEMQGHPTTVNVDAPPALSQQQPPPKRRRLGVQENLCESLDSAPELEEEGRGPVVRETQTSDSPDENENVPPAAPPPNPAPNSPYFGVRQQELQGIRPLDVADAPRSVPSFHSLVQSLDSTYPPRMPQPLLDVYFAPLPHSESTTPSSSPYTAPSFLEPPTLGPSPFPLEPPTVGPDYTHTYTEHAALWMDTPTTFLTFDTPAQELQKRKRREEEGEDEDDNEGDLISRSYSLVYARPRSSQPRRSSRRN</sequence>
<dbReference type="AlphaFoldDB" id="A0A0D7BKN6"/>
<evidence type="ECO:0000313" key="3">
    <source>
        <dbReference type="Proteomes" id="UP000054007"/>
    </source>
</evidence>
<accession>A0A0D7BKN6</accession>
<proteinExistence type="predicted"/>
<gene>
    <name evidence="2" type="ORF">CYLTODRAFT_487790</name>
</gene>
<dbReference type="Proteomes" id="UP000054007">
    <property type="component" value="Unassembled WGS sequence"/>
</dbReference>
<feature type="region of interest" description="Disordered" evidence="1">
    <location>
        <begin position="282"/>
        <end position="330"/>
    </location>
</feature>
<dbReference type="EMBL" id="KN880463">
    <property type="protein sequence ID" value="KIY70770.1"/>
    <property type="molecule type" value="Genomic_DNA"/>
</dbReference>